<evidence type="ECO:0000256" key="10">
    <source>
        <dbReference type="RuleBase" id="RU003477"/>
    </source>
</evidence>
<dbReference type="GO" id="GO:0019843">
    <property type="term" value="F:rRNA binding"/>
    <property type="evidence" value="ECO:0007669"/>
    <property type="project" value="UniProtKB-UniRule"/>
</dbReference>
<dbReference type="InterPro" id="IPR041988">
    <property type="entry name" value="Ribosomal_uL24_KOW"/>
</dbReference>
<dbReference type="PROSITE" id="PS01108">
    <property type="entry name" value="RIBOSOMAL_L24"/>
    <property type="match status" value="1"/>
</dbReference>
<evidence type="ECO:0000313" key="14">
    <source>
        <dbReference type="Proteomes" id="UP000521676"/>
    </source>
</evidence>
<evidence type="ECO:0000256" key="5">
    <source>
        <dbReference type="ARBA" id="ARBA00022980"/>
    </source>
</evidence>
<keyword evidence="6 9" id="KW-0687">Ribonucleoprotein</keyword>
<evidence type="ECO:0000313" key="12">
    <source>
        <dbReference type="EMBL" id="NWJ46263.1"/>
    </source>
</evidence>
<dbReference type="CDD" id="cd06089">
    <property type="entry name" value="KOW_RPL26"/>
    <property type="match status" value="1"/>
</dbReference>
<evidence type="ECO:0000256" key="1">
    <source>
        <dbReference type="ARBA" id="ARBA00004072"/>
    </source>
</evidence>
<dbReference type="GO" id="GO:0005840">
    <property type="term" value="C:ribosome"/>
    <property type="evidence" value="ECO:0007669"/>
    <property type="project" value="UniProtKB-KW"/>
</dbReference>
<dbReference type="Gene3D" id="2.30.30.30">
    <property type="match status" value="1"/>
</dbReference>
<evidence type="ECO:0000256" key="3">
    <source>
        <dbReference type="ARBA" id="ARBA00022730"/>
    </source>
</evidence>
<dbReference type="NCBIfam" id="TIGR01079">
    <property type="entry name" value="rplX_bact"/>
    <property type="match status" value="1"/>
</dbReference>
<keyword evidence="4 9" id="KW-0694">RNA-binding</keyword>
<evidence type="ECO:0000313" key="15">
    <source>
        <dbReference type="Proteomes" id="UP001431572"/>
    </source>
</evidence>
<dbReference type="Pfam" id="PF17136">
    <property type="entry name" value="ribosomal_L24"/>
    <property type="match status" value="1"/>
</dbReference>
<dbReference type="FunFam" id="2.30.30.30:FF:000004">
    <property type="entry name" value="50S ribosomal protein L24"/>
    <property type="match status" value="1"/>
</dbReference>
<dbReference type="AlphaFoldDB" id="A0A8T7LYX9"/>
<feature type="domain" description="KOW" evidence="11">
    <location>
        <begin position="3"/>
        <end position="30"/>
    </location>
</feature>
<evidence type="ECO:0000256" key="9">
    <source>
        <dbReference type="HAMAP-Rule" id="MF_01326"/>
    </source>
</evidence>
<comment type="subunit">
    <text evidence="9">Part of the 50S ribosomal subunit.</text>
</comment>
<dbReference type="GO" id="GO:0006412">
    <property type="term" value="P:translation"/>
    <property type="evidence" value="ECO:0007669"/>
    <property type="project" value="UniProtKB-UniRule"/>
</dbReference>
<dbReference type="Pfam" id="PF00467">
    <property type="entry name" value="KOW"/>
    <property type="match status" value="1"/>
</dbReference>
<evidence type="ECO:0000313" key="13">
    <source>
        <dbReference type="EMBL" id="WJW65638.1"/>
    </source>
</evidence>
<dbReference type="SMART" id="SM00739">
    <property type="entry name" value="KOW"/>
    <property type="match status" value="1"/>
</dbReference>
<dbReference type="InterPro" id="IPR005825">
    <property type="entry name" value="Ribosomal_uL24_CS"/>
</dbReference>
<dbReference type="PANTHER" id="PTHR12903">
    <property type="entry name" value="MITOCHONDRIAL RIBOSOMAL PROTEIN L24"/>
    <property type="match status" value="1"/>
</dbReference>
<protein>
    <recommendedName>
        <fullName evidence="7 9">Large ribosomal subunit protein uL24</fullName>
    </recommendedName>
</protein>
<dbReference type="InterPro" id="IPR014722">
    <property type="entry name" value="Rib_uL2_dom2"/>
</dbReference>
<reference evidence="13" key="2">
    <citation type="journal article" date="2024" name="Nature">
        <title>Anoxygenic phototroph of the Chloroflexota uses a type I reaction centre.</title>
        <authorList>
            <person name="Tsuji J.M."/>
            <person name="Shaw N.A."/>
            <person name="Nagashima S."/>
            <person name="Venkiteswaran J.J."/>
            <person name="Schiff S.L."/>
            <person name="Watanabe T."/>
            <person name="Fukui M."/>
            <person name="Hanada S."/>
            <person name="Tank M."/>
            <person name="Neufeld J.D."/>
        </authorList>
    </citation>
    <scope>NUCLEOTIDE SEQUENCE</scope>
    <source>
        <strain evidence="13">L227-S17</strain>
    </source>
</reference>
<comment type="similarity">
    <text evidence="2 9 10">Belongs to the universal ribosomal protein uL24 family.</text>
</comment>
<accession>A0A8T7LYX9</accession>
<dbReference type="GO" id="GO:1990904">
    <property type="term" value="C:ribonucleoprotein complex"/>
    <property type="evidence" value="ECO:0007669"/>
    <property type="project" value="UniProtKB-KW"/>
</dbReference>
<proteinExistence type="inferred from homology"/>
<comment type="function">
    <text evidence="1 9">One of two assembly initiator proteins, it binds directly to the 5'-end of the 23S rRNA, where it nucleates assembly of the 50S subunit.</text>
</comment>
<evidence type="ECO:0000256" key="8">
    <source>
        <dbReference type="ARBA" id="ARBA00058688"/>
    </source>
</evidence>
<dbReference type="InterPro" id="IPR008991">
    <property type="entry name" value="Translation_prot_SH3-like_sf"/>
</dbReference>
<name>A0A8T7LYX9_9CHLR</name>
<dbReference type="SUPFAM" id="SSF50104">
    <property type="entry name" value="Translation proteins SH3-like domain"/>
    <property type="match status" value="1"/>
</dbReference>
<dbReference type="InterPro" id="IPR057264">
    <property type="entry name" value="Ribosomal_uL24_C"/>
</dbReference>
<evidence type="ECO:0000256" key="2">
    <source>
        <dbReference type="ARBA" id="ARBA00010618"/>
    </source>
</evidence>
<evidence type="ECO:0000256" key="4">
    <source>
        <dbReference type="ARBA" id="ARBA00022884"/>
    </source>
</evidence>
<reference evidence="12 14" key="1">
    <citation type="submission" date="2020-06" db="EMBL/GenBank/DDBJ databases">
        <title>Anoxygenic phototrophic Chloroflexota member uses a Type I reaction center.</title>
        <authorList>
            <person name="Tsuji J.M."/>
            <person name="Shaw N.A."/>
            <person name="Nagashima S."/>
            <person name="Venkiteswaran J."/>
            <person name="Schiff S.L."/>
            <person name="Hanada S."/>
            <person name="Tank M."/>
            <person name="Neufeld J.D."/>
        </authorList>
    </citation>
    <scope>NUCLEOTIDE SEQUENCE [LARGE SCALE GENOMIC DNA]</scope>
    <source>
        <strain evidence="12">L227-S17</strain>
    </source>
</reference>
<organism evidence="12 14">
    <name type="scientific">Candidatus Chlorohelix allophototropha</name>
    <dbReference type="NCBI Taxonomy" id="3003348"/>
    <lineage>
        <taxon>Bacteria</taxon>
        <taxon>Bacillati</taxon>
        <taxon>Chloroflexota</taxon>
        <taxon>Chloroflexia</taxon>
        <taxon>Candidatus Chloroheliales</taxon>
        <taxon>Candidatus Chloroheliaceae</taxon>
        <taxon>Candidatus Chlorohelix</taxon>
    </lineage>
</organism>
<keyword evidence="3 9" id="KW-0699">rRNA-binding</keyword>
<dbReference type="EMBL" id="JACATZ010000001">
    <property type="protein sequence ID" value="NWJ46263.1"/>
    <property type="molecule type" value="Genomic_DNA"/>
</dbReference>
<dbReference type="GO" id="GO:0003735">
    <property type="term" value="F:structural constituent of ribosome"/>
    <property type="evidence" value="ECO:0007669"/>
    <property type="project" value="InterPro"/>
</dbReference>
<evidence type="ECO:0000259" key="11">
    <source>
        <dbReference type="SMART" id="SM00739"/>
    </source>
</evidence>
<dbReference type="Proteomes" id="UP000521676">
    <property type="component" value="Unassembled WGS sequence"/>
</dbReference>
<keyword evidence="15" id="KW-1185">Reference proteome</keyword>
<keyword evidence="5 9" id="KW-0689">Ribosomal protein</keyword>
<dbReference type="EMBL" id="CP128399">
    <property type="protein sequence ID" value="WJW65638.1"/>
    <property type="molecule type" value="Genomic_DNA"/>
</dbReference>
<dbReference type="RefSeq" id="WP_341467524.1">
    <property type="nucleotide sequence ID" value="NZ_CP128399.1"/>
</dbReference>
<sequence length="116" mass="12956">MAKVRKGDTVQVITGKYKQKRGTVKRVLPESNKVIVEGVNIVKRHIKARSQIRQTGIVEVEAPLQVSNVMLVCPRCNEAVRIGFREENNEKVRFCKNSACGATIPDATGWVRHTAD</sequence>
<evidence type="ECO:0000256" key="7">
    <source>
        <dbReference type="ARBA" id="ARBA00035206"/>
    </source>
</evidence>
<dbReference type="InterPro" id="IPR003256">
    <property type="entry name" value="Ribosomal_uL24"/>
</dbReference>
<evidence type="ECO:0000256" key="6">
    <source>
        <dbReference type="ARBA" id="ARBA00023274"/>
    </source>
</evidence>
<dbReference type="Proteomes" id="UP001431572">
    <property type="component" value="Chromosome 1"/>
</dbReference>
<dbReference type="HAMAP" id="MF_01326_B">
    <property type="entry name" value="Ribosomal_uL24_B"/>
    <property type="match status" value="1"/>
</dbReference>
<dbReference type="InterPro" id="IPR005824">
    <property type="entry name" value="KOW"/>
</dbReference>
<gene>
    <name evidence="9 13" type="primary">rplX</name>
    <name evidence="12" type="ORF">HXX08_10335</name>
    <name evidence="13" type="ORF">OZ401_001412</name>
</gene>
<comment type="function">
    <text evidence="8 9">One of the proteins that surrounds the polypeptide exit tunnel on the outside of the subunit.</text>
</comment>